<organism evidence="2 3">
    <name type="scientific">Niabella ginsengisoli</name>
    <dbReference type="NCBI Taxonomy" id="522298"/>
    <lineage>
        <taxon>Bacteria</taxon>
        <taxon>Pseudomonadati</taxon>
        <taxon>Bacteroidota</taxon>
        <taxon>Chitinophagia</taxon>
        <taxon>Chitinophagales</taxon>
        <taxon>Chitinophagaceae</taxon>
        <taxon>Niabella</taxon>
    </lineage>
</organism>
<evidence type="ECO:0008006" key="4">
    <source>
        <dbReference type="Google" id="ProtNLM"/>
    </source>
</evidence>
<evidence type="ECO:0000313" key="3">
    <source>
        <dbReference type="Proteomes" id="UP001202248"/>
    </source>
</evidence>
<dbReference type="Proteomes" id="UP001202248">
    <property type="component" value="Unassembled WGS sequence"/>
</dbReference>
<proteinExistence type="predicted"/>
<evidence type="ECO:0000256" key="1">
    <source>
        <dbReference type="SAM" id="SignalP"/>
    </source>
</evidence>
<keyword evidence="3" id="KW-1185">Reference proteome</keyword>
<dbReference type="Gene3D" id="3.40.50.1820">
    <property type="entry name" value="alpha/beta hydrolase"/>
    <property type="match status" value="1"/>
</dbReference>
<dbReference type="RefSeq" id="WP_240826195.1">
    <property type="nucleotide sequence ID" value="NZ_JAKWBL010000001.1"/>
</dbReference>
<dbReference type="EMBL" id="JAKWBL010000001">
    <property type="protein sequence ID" value="MCH5596779.1"/>
    <property type="molecule type" value="Genomic_DNA"/>
</dbReference>
<comment type="caution">
    <text evidence="2">The sequence shown here is derived from an EMBL/GenBank/DDBJ whole genome shotgun (WGS) entry which is preliminary data.</text>
</comment>
<dbReference type="SUPFAM" id="SSF53474">
    <property type="entry name" value="alpha/beta-Hydrolases"/>
    <property type="match status" value="1"/>
</dbReference>
<keyword evidence="1" id="KW-0732">Signal</keyword>
<sequence>MKRIIHLTLFFLILSASINVFAQHKLQPGFNPKEYVSLFSLFYFDSSIPDSNLRKTTADPYTKLYRSPEVGLKNQWSLYLSKDSVAVISIRGTIGDKVSWLANFYAAMIPAIGSLHLNDSTDFRYKLSSDSMATVHVGWTVSMASMAPDIVSRIKDLYQKGVKDVFIFGHSQEAPLLFCYAPTCIICSRMANYRKIFNLKLIAVPRLNQAICIMLTTMKT</sequence>
<evidence type="ECO:0000313" key="2">
    <source>
        <dbReference type="EMBL" id="MCH5596779.1"/>
    </source>
</evidence>
<feature type="signal peptide" evidence="1">
    <location>
        <begin position="1"/>
        <end position="22"/>
    </location>
</feature>
<reference evidence="2 3" key="1">
    <citation type="submission" date="2022-02" db="EMBL/GenBank/DDBJ databases">
        <authorList>
            <person name="Min J."/>
        </authorList>
    </citation>
    <scope>NUCLEOTIDE SEQUENCE [LARGE SCALE GENOMIC DNA]</scope>
    <source>
        <strain evidence="2 3">GR10-1</strain>
    </source>
</reference>
<accession>A0ABS9SF33</accession>
<feature type="chain" id="PRO_5046427447" description="Lipase family protein" evidence="1">
    <location>
        <begin position="23"/>
        <end position="220"/>
    </location>
</feature>
<gene>
    <name evidence="2" type="ORF">MKP09_01990</name>
</gene>
<protein>
    <recommendedName>
        <fullName evidence="4">Lipase family protein</fullName>
    </recommendedName>
</protein>
<name>A0ABS9SF33_9BACT</name>
<dbReference type="InterPro" id="IPR029058">
    <property type="entry name" value="AB_hydrolase_fold"/>
</dbReference>